<comment type="caution">
    <text evidence="2">The sequence shown here is derived from an EMBL/GenBank/DDBJ whole genome shotgun (WGS) entry which is preliminary data.</text>
</comment>
<keyword evidence="1" id="KW-1133">Transmembrane helix</keyword>
<gene>
    <name evidence="2" type="ORF">LX69_02972</name>
</gene>
<evidence type="ECO:0000313" key="3">
    <source>
        <dbReference type="Proteomes" id="UP000249239"/>
    </source>
</evidence>
<keyword evidence="1" id="KW-0472">Membrane</keyword>
<dbReference type="EMBL" id="QKZK01000033">
    <property type="protein sequence ID" value="PZX12247.1"/>
    <property type="molecule type" value="Genomic_DNA"/>
</dbReference>
<accession>A0A2W7N1K7</accession>
<protein>
    <submittedName>
        <fullName evidence="2">Heavy-metal resistance protein</fullName>
    </submittedName>
</protein>
<dbReference type="OrthoDB" id="1358465at2"/>
<keyword evidence="3" id="KW-1185">Reference proteome</keyword>
<evidence type="ECO:0000256" key="1">
    <source>
        <dbReference type="SAM" id="Phobius"/>
    </source>
</evidence>
<dbReference type="AlphaFoldDB" id="A0A2W7N1K7"/>
<proteinExistence type="predicted"/>
<keyword evidence="1" id="KW-0812">Transmembrane</keyword>
<name>A0A2W7N1K7_9BACT</name>
<reference evidence="2 3" key="1">
    <citation type="submission" date="2018-06" db="EMBL/GenBank/DDBJ databases">
        <title>Genomic Encyclopedia of Archaeal and Bacterial Type Strains, Phase II (KMG-II): from individual species to whole genera.</title>
        <authorList>
            <person name="Goeker M."/>
        </authorList>
    </citation>
    <scope>NUCLEOTIDE SEQUENCE [LARGE SCALE GENOMIC DNA]</scope>
    <source>
        <strain evidence="2 3">DSM 6779</strain>
    </source>
</reference>
<organism evidence="2 3">
    <name type="scientific">Breznakibacter xylanolyticus</name>
    <dbReference type="NCBI Taxonomy" id="990"/>
    <lineage>
        <taxon>Bacteria</taxon>
        <taxon>Pseudomonadati</taxon>
        <taxon>Bacteroidota</taxon>
        <taxon>Bacteroidia</taxon>
        <taxon>Marinilabiliales</taxon>
        <taxon>Marinilabiliaceae</taxon>
        <taxon>Breznakibacter</taxon>
    </lineage>
</organism>
<evidence type="ECO:0000313" key="2">
    <source>
        <dbReference type="EMBL" id="PZX12247.1"/>
    </source>
</evidence>
<dbReference type="Gene3D" id="1.20.120.1490">
    <property type="match status" value="1"/>
</dbReference>
<dbReference type="RefSeq" id="WP_111446779.1">
    <property type="nucleotide sequence ID" value="NZ_QKZK01000033.1"/>
</dbReference>
<feature type="transmembrane region" description="Helical" evidence="1">
    <location>
        <begin position="7"/>
        <end position="28"/>
    </location>
</feature>
<dbReference type="Proteomes" id="UP000249239">
    <property type="component" value="Unassembled WGS sequence"/>
</dbReference>
<sequence length="160" mass="18711">MNESKKYRLIIVVLILLNAGLITLWWSMSNTGKTTQENNSGKNKMDFFTEALHLDSLQKASFDTLSQEHFERLGQLKAKIDSLKQVMRREIMQPEINESRLDSIFQNLAHYRTASDTANYRHFKRLRTLCTPSQQASFDSLVSSFMNRKDHKKDKPPHHR</sequence>